<organism evidence="1 2">
    <name type="scientific">Candidatus Onthenecus intestinigallinarum</name>
    <dbReference type="NCBI Taxonomy" id="2840875"/>
    <lineage>
        <taxon>Bacteria</taxon>
        <taxon>Bacillati</taxon>
        <taxon>Bacillota</taxon>
        <taxon>Clostridia</taxon>
        <taxon>Eubacteriales</taxon>
        <taxon>Candidatus Onthenecus</taxon>
    </lineage>
</organism>
<dbReference type="Gene3D" id="3.40.50.300">
    <property type="entry name" value="P-loop containing nucleotide triphosphate hydrolases"/>
    <property type="match status" value="1"/>
</dbReference>
<reference evidence="1" key="1">
    <citation type="submission" date="2020-10" db="EMBL/GenBank/DDBJ databases">
        <authorList>
            <person name="Gilroy R."/>
        </authorList>
    </citation>
    <scope>NUCLEOTIDE SEQUENCE</scope>
    <source>
        <strain evidence="1">ChiSxjej2B14-6234</strain>
    </source>
</reference>
<keyword evidence="1" id="KW-0418">Kinase</keyword>
<name>A0A9D0ZA62_9FIRM</name>
<dbReference type="EMBL" id="DVFJ01000028">
    <property type="protein sequence ID" value="HIQ72032.1"/>
    <property type="molecule type" value="Genomic_DNA"/>
</dbReference>
<sequence length="212" mass="24750">MGTHVITIAREYGSGGRRIGMMLARELGYNYYDREIMQLASIDSGISEALFAQADERTKGFSLFRAIRAMNGGEFVPSPPDRDDFISDENLFRYQARVIQTLCDTEDCVIVGRCGDYILRERENVLKLFVHAPMDVRIDVVRDVDGLNASEAERRIRRIDKRRAEYYRCFTGQDWQDARNYDLCLNTGRMSWEQCRDLVRACMRIRFEDFDH</sequence>
<dbReference type="Proteomes" id="UP000886887">
    <property type="component" value="Unassembled WGS sequence"/>
</dbReference>
<gene>
    <name evidence="1" type="ORF">IAB73_07490</name>
</gene>
<protein>
    <submittedName>
        <fullName evidence="1">Cytidylate kinase-like family protein</fullName>
    </submittedName>
</protein>
<dbReference type="Pfam" id="PF13189">
    <property type="entry name" value="Cytidylate_kin2"/>
    <property type="match status" value="1"/>
</dbReference>
<dbReference type="SUPFAM" id="SSF52540">
    <property type="entry name" value="P-loop containing nucleoside triphosphate hydrolases"/>
    <property type="match status" value="1"/>
</dbReference>
<dbReference type="AlphaFoldDB" id="A0A9D0ZA62"/>
<comment type="caution">
    <text evidence="1">The sequence shown here is derived from an EMBL/GenBank/DDBJ whole genome shotgun (WGS) entry which is preliminary data.</text>
</comment>
<evidence type="ECO:0000313" key="2">
    <source>
        <dbReference type="Proteomes" id="UP000886887"/>
    </source>
</evidence>
<evidence type="ECO:0000313" key="1">
    <source>
        <dbReference type="EMBL" id="HIQ72032.1"/>
    </source>
</evidence>
<keyword evidence="1" id="KW-0808">Transferase</keyword>
<proteinExistence type="predicted"/>
<accession>A0A9D0ZA62</accession>
<reference evidence="1" key="2">
    <citation type="journal article" date="2021" name="PeerJ">
        <title>Extensive microbial diversity within the chicken gut microbiome revealed by metagenomics and culture.</title>
        <authorList>
            <person name="Gilroy R."/>
            <person name="Ravi A."/>
            <person name="Getino M."/>
            <person name="Pursley I."/>
            <person name="Horton D.L."/>
            <person name="Alikhan N.F."/>
            <person name="Baker D."/>
            <person name="Gharbi K."/>
            <person name="Hall N."/>
            <person name="Watson M."/>
            <person name="Adriaenssens E.M."/>
            <person name="Foster-Nyarko E."/>
            <person name="Jarju S."/>
            <person name="Secka A."/>
            <person name="Antonio M."/>
            <person name="Oren A."/>
            <person name="Chaudhuri R.R."/>
            <person name="La Ragione R."/>
            <person name="Hildebrand F."/>
            <person name="Pallen M.J."/>
        </authorList>
    </citation>
    <scope>NUCLEOTIDE SEQUENCE</scope>
    <source>
        <strain evidence="1">ChiSxjej2B14-6234</strain>
    </source>
</reference>
<dbReference type="GO" id="GO:0016301">
    <property type="term" value="F:kinase activity"/>
    <property type="evidence" value="ECO:0007669"/>
    <property type="project" value="UniProtKB-KW"/>
</dbReference>
<dbReference type="InterPro" id="IPR027417">
    <property type="entry name" value="P-loop_NTPase"/>
</dbReference>